<comment type="caution">
    <text evidence="1">The sequence shown here is derived from an EMBL/GenBank/DDBJ whole genome shotgun (WGS) entry which is preliminary data.</text>
</comment>
<name>A0ACB7PM76_9PEZI</name>
<gene>
    <name evidence="1" type="ORF">F5144DRAFT_552988</name>
</gene>
<protein>
    <submittedName>
        <fullName evidence="1">Acyl transferase/acyl hydrolase/lysophospholipase</fullName>
    </submittedName>
</protein>
<keyword evidence="1" id="KW-0378">Hydrolase</keyword>
<evidence type="ECO:0000313" key="1">
    <source>
        <dbReference type="EMBL" id="KAH6649430.1"/>
    </source>
</evidence>
<proteinExistence type="predicted"/>
<dbReference type="EMBL" id="JAGIZQ010000001">
    <property type="protein sequence ID" value="KAH6649430.1"/>
    <property type="molecule type" value="Genomic_DNA"/>
</dbReference>
<accession>A0ACB7PM76</accession>
<keyword evidence="2" id="KW-1185">Reference proteome</keyword>
<dbReference type="Proteomes" id="UP000724584">
    <property type="component" value="Unassembled WGS sequence"/>
</dbReference>
<sequence>MSHAQSSFQTGGAGTDPVDTTGLCLLALDGGGVRGLSALHILKGIMEQLNHERTKSGLDHVKPCDVFDMIGGTSTGGLIAIMLGRLEMDVDECIAAYNKLSAVVFSEPKRRIPVSFRGGMVAARYDSKRLKEAILEVIAGRNLPPDTPFDDGQERGCKVFACAASKDLNGTERLRAYSYPWKKSLPCTICEAALATSAASGFFDPVQIGARHYIDAALGANNPVEQVEAEASDLWCRETGELKPLVKCFISIGVGNPGKKPINDRLDKFFKTLVDITTETESTAARFIKRWRQQYDEGRFFRFNVEQGLQDVGLQEYDKRGVIETATDQYMAETVQESRVRECVQNLKAKQSRPGEGFEQVMKEFIALKIVDDHGPQRTRSRPVHLIPFQRNRRFVGRASVIDKLKAQLFADDGEGPRQISLTGLGGTGKTQVALYLAYWVKQNKPEWSVFWVPAISPASFEQAYKDMARLLDLGGADDNTTTKQVQDYLDSDESGRWLLIIDNIDEEEVARGGEQGVLDFLPCNDRGRILFTTRVRSIAVRLTQGDVICLSQMSEDEAHELFRKSMADEELLMDKRSVAELLEILTCLPLAIVQAAAYMNETMASVSEYIWLLQNTERSMVELLETKFADNTRYPEAQNAVASTMAVSFDQIQKNKEAAMLLSFIARVEFKAIPRSMLPSVGSEQMMTRAVGVLRGYSFLGVREDGETYDMHRLVHLSSRVWVARQGDADRQRRAVLQHLTNIFRTCELEERETWRSWLPHALKAIEVHKGNNNWGEEESHIGYWVGMYLMDEGRYREAVEVLEQVVAACEAILAETDDHRLASQSILGSAYHLNGQMKESIDILERVVAIHQETLREAHSEQLLISQEELALSYQKGGRTEDAIGILQRTVAIRKKTQPETHPDILHSQAALAVGYDASGRIEEGVELLEWVLAIHKKTLPGTHLDLLDEEGY</sequence>
<evidence type="ECO:0000313" key="2">
    <source>
        <dbReference type="Proteomes" id="UP000724584"/>
    </source>
</evidence>
<organism evidence="1 2">
    <name type="scientific">Chaetomium tenue</name>
    <dbReference type="NCBI Taxonomy" id="1854479"/>
    <lineage>
        <taxon>Eukaryota</taxon>
        <taxon>Fungi</taxon>
        <taxon>Dikarya</taxon>
        <taxon>Ascomycota</taxon>
        <taxon>Pezizomycotina</taxon>
        <taxon>Sordariomycetes</taxon>
        <taxon>Sordariomycetidae</taxon>
        <taxon>Sordariales</taxon>
        <taxon>Chaetomiaceae</taxon>
        <taxon>Chaetomium</taxon>
    </lineage>
</organism>
<reference evidence="1 2" key="1">
    <citation type="journal article" date="2021" name="Nat. Commun.">
        <title>Genetic determinants of endophytism in the Arabidopsis root mycobiome.</title>
        <authorList>
            <person name="Mesny F."/>
            <person name="Miyauchi S."/>
            <person name="Thiergart T."/>
            <person name="Pickel B."/>
            <person name="Atanasova L."/>
            <person name="Karlsson M."/>
            <person name="Huettel B."/>
            <person name="Barry K.W."/>
            <person name="Haridas S."/>
            <person name="Chen C."/>
            <person name="Bauer D."/>
            <person name="Andreopoulos W."/>
            <person name="Pangilinan J."/>
            <person name="LaButti K."/>
            <person name="Riley R."/>
            <person name="Lipzen A."/>
            <person name="Clum A."/>
            <person name="Drula E."/>
            <person name="Henrissat B."/>
            <person name="Kohler A."/>
            <person name="Grigoriev I.V."/>
            <person name="Martin F.M."/>
            <person name="Hacquard S."/>
        </authorList>
    </citation>
    <scope>NUCLEOTIDE SEQUENCE [LARGE SCALE GENOMIC DNA]</scope>
    <source>
        <strain evidence="1 2">MPI-SDFR-AT-0079</strain>
    </source>
</reference>
<keyword evidence="1" id="KW-0808">Transferase</keyword>